<keyword evidence="6" id="KW-0963">Cytoplasm</keyword>
<evidence type="ECO:0000256" key="2">
    <source>
        <dbReference type="ARBA" id="ARBA00022603"/>
    </source>
</evidence>
<keyword evidence="2 6" id="KW-0489">Methyltransferase</keyword>
<keyword evidence="7" id="KW-0378">Hydrolase</keyword>
<dbReference type="RefSeq" id="WP_067634222.1">
    <property type="nucleotide sequence ID" value="NZ_CP013213.1"/>
</dbReference>
<dbReference type="GO" id="GO:0005737">
    <property type="term" value="C:cytoplasm"/>
    <property type="evidence" value="ECO:0007669"/>
    <property type="project" value="UniProtKB-SubCell"/>
</dbReference>
<dbReference type="OrthoDB" id="9806643at2"/>
<accession>A0A0X8H1T6</accession>
<gene>
    <name evidence="6" type="primary">rlmH</name>
    <name evidence="7" type="ORF">AOC36_10895</name>
</gene>
<evidence type="ECO:0000256" key="6">
    <source>
        <dbReference type="HAMAP-Rule" id="MF_00658"/>
    </source>
</evidence>
<evidence type="ECO:0000256" key="4">
    <source>
        <dbReference type="ARBA" id="ARBA00022691"/>
    </source>
</evidence>
<dbReference type="HAMAP" id="MF_00658">
    <property type="entry name" value="23SrRNA_methyltr_H"/>
    <property type="match status" value="1"/>
</dbReference>
<dbReference type="PANTHER" id="PTHR33603">
    <property type="entry name" value="METHYLTRANSFERASE"/>
    <property type="match status" value="1"/>
</dbReference>
<feature type="binding site" evidence="6">
    <location>
        <position position="71"/>
    </location>
    <ligand>
        <name>S-adenosyl-L-methionine</name>
        <dbReference type="ChEBI" id="CHEBI:59789"/>
    </ligand>
</feature>
<keyword evidence="8" id="KW-1185">Reference proteome</keyword>
<dbReference type="EMBL" id="CP013213">
    <property type="protein sequence ID" value="AMC94461.1"/>
    <property type="molecule type" value="Genomic_DNA"/>
</dbReference>
<comment type="catalytic activity">
    <reaction evidence="6">
        <text>pseudouridine(1915) in 23S rRNA + S-adenosyl-L-methionine = N(3)-methylpseudouridine(1915) in 23S rRNA + S-adenosyl-L-homocysteine + H(+)</text>
        <dbReference type="Rhea" id="RHEA:42752"/>
        <dbReference type="Rhea" id="RHEA-COMP:10221"/>
        <dbReference type="Rhea" id="RHEA-COMP:10222"/>
        <dbReference type="ChEBI" id="CHEBI:15378"/>
        <dbReference type="ChEBI" id="CHEBI:57856"/>
        <dbReference type="ChEBI" id="CHEBI:59789"/>
        <dbReference type="ChEBI" id="CHEBI:65314"/>
        <dbReference type="ChEBI" id="CHEBI:74486"/>
        <dbReference type="EC" id="2.1.1.177"/>
    </reaction>
</comment>
<dbReference type="InterPro" id="IPR029028">
    <property type="entry name" value="Alpha/beta_knot_MTases"/>
</dbReference>
<keyword evidence="4 6" id="KW-0949">S-adenosyl-L-methionine</keyword>
<dbReference type="Gene3D" id="3.40.1280.10">
    <property type="match status" value="1"/>
</dbReference>
<feature type="binding site" evidence="6">
    <location>
        <position position="102"/>
    </location>
    <ligand>
        <name>S-adenosyl-L-methionine</name>
        <dbReference type="ChEBI" id="CHEBI:59789"/>
    </ligand>
</feature>
<dbReference type="InterPro" id="IPR029026">
    <property type="entry name" value="tRNA_m1G_MTases_N"/>
</dbReference>
<dbReference type="Proteomes" id="UP000063781">
    <property type="component" value="Chromosome"/>
</dbReference>
<comment type="similarity">
    <text evidence="5 6">Belongs to the RNA methyltransferase RlmH family.</text>
</comment>
<evidence type="ECO:0000256" key="5">
    <source>
        <dbReference type="ARBA" id="ARBA00038303"/>
    </source>
</evidence>
<dbReference type="PIRSF" id="PIRSF004505">
    <property type="entry name" value="MT_bac"/>
    <property type="match status" value="1"/>
</dbReference>
<protein>
    <recommendedName>
        <fullName evidence="6">Ribosomal RNA large subunit methyltransferase H</fullName>
        <ecNumber evidence="6">2.1.1.177</ecNumber>
    </recommendedName>
    <alternativeName>
        <fullName evidence="6">23S rRNA (pseudouridine1915-N3)-methyltransferase</fullName>
    </alternativeName>
    <alternativeName>
        <fullName evidence="6">23S rRNA m3Psi1915 methyltransferase</fullName>
    </alternativeName>
    <alternativeName>
        <fullName evidence="6">rRNA (pseudouridine-N3-)-methyltransferase RlmH</fullName>
    </alternativeName>
</protein>
<evidence type="ECO:0000313" key="7">
    <source>
        <dbReference type="EMBL" id="AMC94461.1"/>
    </source>
</evidence>
<keyword evidence="3 6" id="KW-0808">Transferase</keyword>
<dbReference type="GO" id="GO:0070038">
    <property type="term" value="F:rRNA (pseudouridine-N3-)-methyltransferase activity"/>
    <property type="evidence" value="ECO:0007669"/>
    <property type="project" value="UniProtKB-UniRule"/>
</dbReference>
<comment type="function">
    <text evidence="6">Specifically methylates the pseudouridine at position 1915 (m3Psi1915) in 23S rRNA.</text>
</comment>
<evidence type="ECO:0000256" key="3">
    <source>
        <dbReference type="ARBA" id="ARBA00022679"/>
    </source>
</evidence>
<keyword evidence="1 6" id="KW-0698">rRNA processing</keyword>
<comment type="subcellular location">
    <subcellularLocation>
        <location evidence="6">Cytoplasm</location>
    </subcellularLocation>
</comment>
<dbReference type="PANTHER" id="PTHR33603:SF1">
    <property type="entry name" value="RIBOSOMAL RNA LARGE SUBUNIT METHYLTRANSFERASE H"/>
    <property type="match status" value="1"/>
</dbReference>
<dbReference type="EC" id="2.1.1.177" evidence="6"/>
<reference evidence="7 8" key="1">
    <citation type="submission" date="2015-10" db="EMBL/GenBank/DDBJ databases">
        <title>Erysipelothrix larvae sp. LV19 isolated from the larval gut of the rhinoceros beetle, Trypoxylus dichotomus.</title>
        <authorList>
            <person name="Lim S."/>
            <person name="Kim B.-C."/>
        </authorList>
    </citation>
    <scope>NUCLEOTIDE SEQUENCE [LARGE SCALE GENOMIC DNA]</scope>
    <source>
        <strain evidence="7 8">LV19</strain>
    </source>
</reference>
<feature type="binding site" evidence="6">
    <location>
        <begin position="121"/>
        <end position="126"/>
    </location>
    <ligand>
        <name>S-adenosyl-L-methionine</name>
        <dbReference type="ChEBI" id="CHEBI:59789"/>
    </ligand>
</feature>
<sequence>MIRIVCIGRIKEKAMLSLIEEYQKRITPIQKVEVVELPNSVLKDSESEGIIKDESARILSKIDERDYVVLLDLQGKMLDSHGLASLCEKGLETHKNLTFVIGGSHGVDQTIRNRADFRWRLSDLTFPHQLVRVILMEQIYRSFMILKNHPYHK</sequence>
<organism evidence="7 8">
    <name type="scientific">Erysipelothrix larvae</name>
    <dbReference type="NCBI Taxonomy" id="1514105"/>
    <lineage>
        <taxon>Bacteria</taxon>
        <taxon>Bacillati</taxon>
        <taxon>Bacillota</taxon>
        <taxon>Erysipelotrichia</taxon>
        <taxon>Erysipelotrichales</taxon>
        <taxon>Erysipelotrichaceae</taxon>
        <taxon>Erysipelothrix</taxon>
    </lineage>
</organism>
<evidence type="ECO:0000256" key="1">
    <source>
        <dbReference type="ARBA" id="ARBA00022552"/>
    </source>
</evidence>
<name>A0A0X8H1T6_9FIRM</name>
<dbReference type="AlphaFoldDB" id="A0A0X8H1T6"/>
<dbReference type="KEGG" id="erl:AOC36_10895"/>
<comment type="subunit">
    <text evidence="6">Homodimer.</text>
</comment>
<dbReference type="SUPFAM" id="SSF75217">
    <property type="entry name" value="alpha/beta knot"/>
    <property type="match status" value="1"/>
</dbReference>
<dbReference type="InterPro" id="IPR003742">
    <property type="entry name" value="RlmH-like"/>
</dbReference>
<dbReference type="GO" id="GO:0016787">
    <property type="term" value="F:hydrolase activity"/>
    <property type="evidence" value="ECO:0007669"/>
    <property type="project" value="UniProtKB-KW"/>
</dbReference>
<dbReference type="STRING" id="1514105.AOC36_10895"/>
<proteinExistence type="inferred from homology"/>
<dbReference type="CDD" id="cd18081">
    <property type="entry name" value="RlmH-like"/>
    <property type="match status" value="1"/>
</dbReference>
<dbReference type="Pfam" id="PF02590">
    <property type="entry name" value="SPOUT_MTase"/>
    <property type="match status" value="1"/>
</dbReference>
<evidence type="ECO:0000313" key="8">
    <source>
        <dbReference type="Proteomes" id="UP000063781"/>
    </source>
</evidence>